<sequence length="230" mass="26675">MQPYFFPYLGYYSLIKNTDRFILFDDVQFIRHGWIERNRILKPGEGWQYIAAPLEKVTLGTKINQVKIKSTEDWRDKLLRQLEHYRKRSPFYSQTLEVVKESIALDTDSIVELNKNILIKTCEYIEIPLTIDVFSSMQLEIEPATHAGEWALNITKALDGSEYINPTGGVDIFKKEQFDTAGISIKFMGNNLTPYSQRRGVFESGLSIIDVMMFNAPEQIRTLIDDTYLL</sequence>
<gene>
    <name evidence="1" type="ORF">EV671_10617</name>
</gene>
<name>A0A4R3U659_ROSSA</name>
<keyword evidence="2" id="KW-1185">Reference proteome</keyword>
<accession>A0A4R3U659</accession>
<comment type="caution">
    <text evidence="1">The sequence shown here is derived from an EMBL/GenBank/DDBJ whole genome shotgun (WGS) entry which is preliminary data.</text>
</comment>
<dbReference type="Pfam" id="PF08889">
    <property type="entry name" value="WbqC"/>
    <property type="match status" value="1"/>
</dbReference>
<dbReference type="InterPro" id="IPR014985">
    <property type="entry name" value="WbqC"/>
</dbReference>
<dbReference type="Proteomes" id="UP000295110">
    <property type="component" value="Unassembled WGS sequence"/>
</dbReference>
<evidence type="ECO:0000313" key="1">
    <source>
        <dbReference type="EMBL" id="TCU82930.1"/>
    </source>
</evidence>
<dbReference type="AlphaFoldDB" id="A0A4R3U659"/>
<reference evidence="1 2" key="1">
    <citation type="submission" date="2019-03" db="EMBL/GenBank/DDBJ databases">
        <title>Genomic Encyclopedia of Type Strains, Phase IV (KMG-IV): sequencing the most valuable type-strain genomes for metagenomic binning, comparative biology and taxonomic classification.</title>
        <authorList>
            <person name="Goeker M."/>
        </authorList>
    </citation>
    <scope>NUCLEOTIDE SEQUENCE [LARGE SCALE GENOMIC DNA]</scope>
    <source>
        <strain evidence="1 2">DSM 654</strain>
    </source>
</reference>
<protein>
    <submittedName>
        <fullName evidence="1">WbqC-like protein</fullName>
    </submittedName>
</protein>
<evidence type="ECO:0000313" key="2">
    <source>
        <dbReference type="Proteomes" id="UP000295110"/>
    </source>
</evidence>
<dbReference type="EMBL" id="SMBU01000061">
    <property type="protein sequence ID" value="TCU82930.1"/>
    <property type="molecule type" value="Genomic_DNA"/>
</dbReference>
<organism evidence="1 2">
    <name type="scientific">Roseateles saccharophilus</name>
    <name type="common">Pseudomonas saccharophila</name>
    <dbReference type="NCBI Taxonomy" id="304"/>
    <lineage>
        <taxon>Bacteria</taxon>
        <taxon>Pseudomonadati</taxon>
        <taxon>Pseudomonadota</taxon>
        <taxon>Betaproteobacteria</taxon>
        <taxon>Burkholderiales</taxon>
        <taxon>Sphaerotilaceae</taxon>
        <taxon>Roseateles</taxon>
    </lineage>
</organism>
<proteinExistence type="predicted"/>